<dbReference type="SUPFAM" id="SSF52029">
    <property type="entry name" value="GroEL apical domain-like"/>
    <property type="match status" value="1"/>
</dbReference>
<organism evidence="10">
    <name type="scientific">Physarum polycephalum</name>
    <name type="common">Many-headed slime mold</name>
    <name type="synonym">Badhamia polycephala</name>
    <dbReference type="NCBI Taxonomy" id="5791"/>
    <lineage>
        <taxon>Eukaryota</taxon>
        <taxon>Amoebozoa</taxon>
        <taxon>Evosea</taxon>
        <taxon>Eumycetozoa</taxon>
        <taxon>Myxogastria</taxon>
        <taxon>Myxogastromycetidae</taxon>
        <taxon>Physariida</taxon>
        <taxon>Physaraceae</taxon>
        <taxon>Physarum</taxon>
    </lineage>
</organism>
<evidence type="ECO:0000256" key="3">
    <source>
        <dbReference type="ARBA" id="ARBA00022490"/>
    </source>
</evidence>
<evidence type="ECO:0000256" key="9">
    <source>
        <dbReference type="RuleBase" id="RU004187"/>
    </source>
</evidence>
<dbReference type="Gene3D" id="3.30.260.10">
    <property type="entry name" value="TCP-1-like chaperonin intermediate domain"/>
    <property type="match status" value="1"/>
</dbReference>
<dbReference type="GO" id="GO:0005524">
    <property type="term" value="F:ATP binding"/>
    <property type="evidence" value="ECO:0007669"/>
    <property type="project" value="UniProtKB-KW"/>
</dbReference>
<dbReference type="InterPro" id="IPR027410">
    <property type="entry name" value="TCP-1-like_intermed_sf"/>
</dbReference>
<dbReference type="InterPro" id="IPR027413">
    <property type="entry name" value="GROEL-like_equatorial_sf"/>
</dbReference>
<keyword evidence="3" id="KW-0963">Cytoplasm</keyword>
<sequence>MQITDMLKDSTKFLSGKDEAVLRNTDAAKKFAQILRTSLGPNGMNKMVINHLEKLFVTSDAATIMKELDVVHPAAKMLVMAAQQQEQEIGDGTNFVAVLCGEFLHQAEELLQIGLHTSEIISGYEKAGKKALEILEELSVLKVEDLRNTTQVSSVLKTAIGSHLYGYQDFLAPKIADACIQVCPKVTSNFNVDNVRVAKIVGMGVTDSEVVKGFVLTRGSEGTIKHITNAKIGVFGSGIDLGKTETKGVLKITSADQLLNFSKGEEKQMEDIIKAIADAGVNVVVSGGNISDMAIHFLERYKIMAIKTPSKFQLRRICKAIRATPIVKIGAPTQEELGHCDVVTVEEIGSTQVTIFRQNKEESAVATIVVRGSTDNIMDDVERAIDDGVNVYKSMCKDGRFVAGAAAAEIEIARRLQIFADSTPGLEQYAIRKYAESFEVVARTLAENSGHNATEIISNLYAAHTKGNTNGGLDIETGEVVDAKERAILDLLITKQSAIRLATMTAATVLRVDQIIVAKPAGGPKPPKQGPMDADD</sequence>
<evidence type="ECO:0000256" key="6">
    <source>
        <dbReference type="ARBA" id="ARBA00023186"/>
    </source>
</evidence>
<evidence type="ECO:0000256" key="1">
    <source>
        <dbReference type="ARBA" id="ARBA00004496"/>
    </source>
</evidence>
<name>Q8WSY4_PHYPO</name>
<keyword evidence="6 9" id="KW-0143">Chaperone</keyword>
<evidence type="ECO:0000256" key="2">
    <source>
        <dbReference type="ARBA" id="ARBA00008020"/>
    </source>
</evidence>
<dbReference type="NCBIfam" id="TIGR02346">
    <property type="entry name" value="chap_CCT_theta"/>
    <property type="match status" value="1"/>
</dbReference>
<dbReference type="InterPro" id="IPR002194">
    <property type="entry name" value="Chaperonin_TCP-1_CS"/>
</dbReference>
<dbReference type="InterPro" id="IPR002423">
    <property type="entry name" value="Cpn60/GroEL/TCP-1"/>
</dbReference>
<evidence type="ECO:0000256" key="8">
    <source>
        <dbReference type="ARBA" id="ARBA00029602"/>
    </source>
</evidence>
<dbReference type="SUPFAM" id="SSF48592">
    <property type="entry name" value="GroEL equatorial domain-like"/>
    <property type="match status" value="1"/>
</dbReference>
<dbReference type="PROSITE" id="PS00995">
    <property type="entry name" value="TCP1_3"/>
    <property type="match status" value="1"/>
</dbReference>
<accession>Q8WSY4</accession>
<comment type="function">
    <text evidence="7">Molecular chaperone; assists the folding of proteins upon ATP hydrolysis. Known to play a role, in vitro, in the folding of actin and tubulin.</text>
</comment>
<dbReference type="PANTHER" id="PTHR11353">
    <property type="entry name" value="CHAPERONIN"/>
    <property type="match status" value="1"/>
</dbReference>
<evidence type="ECO:0000256" key="7">
    <source>
        <dbReference type="ARBA" id="ARBA00024677"/>
    </source>
</evidence>
<dbReference type="Gene3D" id="1.10.560.10">
    <property type="entry name" value="GroEL-like equatorial domain"/>
    <property type="match status" value="1"/>
</dbReference>
<keyword evidence="4 9" id="KW-0547">Nucleotide-binding</keyword>
<dbReference type="GO" id="GO:0005737">
    <property type="term" value="C:cytoplasm"/>
    <property type="evidence" value="ECO:0007669"/>
    <property type="project" value="UniProtKB-SubCell"/>
</dbReference>
<dbReference type="EMBL" id="AF442548">
    <property type="protein sequence ID" value="AAL35374.1"/>
    <property type="molecule type" value="mRNA"/>
</dbReference>
<dbReference type="FunFam" id="3.50.7.10:FF:000008">
    <property type="entry name" value="T-complex protein 1 subunit theta"/>
    <property type="match status" value="1"/>
</dbReference>
<comment type="subcellular location">
    <subcellularLocation>
        <location evidence="1">Cytoplasm</location>
    </subcellularLocation>
</comment>
<dbReference type="SUPFAM" id="SSF54849">
    <property type="entry name" value="GroEL-intermediate domain like"/>
    <property type="match status" value="1"/>
</dbReference>
<dbReference type="Pfam" id="PF00118">
    <property type="entry name" value="Cpn60_TCP1"/>
    <property type="match status" value="1"/>
</dbReference>
<dbReference type="PROSITE" id="PS00750">
    <property type="entry name" value="TCP1_1"/>
    <property type="match status" value="1"/>
</dbReference>
<keyword evidence="5 9" id="KW-0067">ATP-binding</keyword>
<dbReference type="InterPro" id="IPR027409">
    <property type="entry name" value="GroEL-like_apical_dom_sf"/>
</dbReference>
<comment type="similarity">
    <text evidence="2 9">Belongs to the TCP-1 chaperonin family.</text>
</comment>
<proteinExistence type="evidence at transcript level"/>
<evidence type="ECO:0000256" key="5">
    <source>
        <dbReference type="ARBA" id="ARBA00022840"/>
    </source>
</evidence>
<dbReference type="InterPro" id="IPR012721">
    <property type="entry name" value="Chap_CCT_theta"/>
</dbReference>
<dbReference type="AlphaFoldDB" id="Q8WSY4"/>
<dbReference type="Gene3D" id="3.50.7.10">
    <property type="entry name" value="GroEL"/>
    <property type="match status" value="1"/>
</dbReference>
<evidence type="ECO:0000313" key="10">
    <source>
        <dbReference type="EMBL" id="AAL35374.1"/>
    </source>
</evidence>
<dbReference type="GO" id="GO:0051082">
    <property type="term" value="F:unfolded protein binding"/>
    <property type="evidence" value="ECO:0007669"/>
    <property type="project" value="InterPro"/>
</dbReference>
<dbReference type="GO" id="GO:0140662">
    <property type="term" value="F:ATP-dependent protein folding chaperone"/>
    <property type="evidence" value="ECO:0007669"/>
    <property type="project" value="InterPro"/>
</dbReference>
<protein>
    <recommendedName>
        <fullName evidence="8">CCT-theta</fullName>
    </recommendedName>
</protein>
<dbReference type="InterPro" id="IPR017998">
    <property type="entry name" value="Chaperone_TCP-1"/>
</dbReference>
<dbReference type="PRINTS" id="PR00304">
    <property type="entry name" value="TCOMPLEXTCP1"/>
</dbReference>
<dbReference type="GO" id="GO:0016887">
    <property type="term" value="F:ATP hydrolysis activity"/>
    <property type="evidence" value="ECO:0007669"/>
    <property type="project" value="InterPro"/>
</dbReference>
<reference evidence="10" key="1">
    <citation type="submission" date="2001-11" db="EMBL/GenBank/DDBJ databases">
        <title>Type II chaperonin CCT (chaperonin containing TCP-1) in Physarum polycephalum.</title>
        <authorList>
            <person name="Roobol A."/>
            <person name="Carden M.J."/>
        </authorList>
    </citation>
    <scope>NUCLEOTIDE SEQUENCE</scope>
    <source>
        <strain evidence="10">CL</strain>
    </source>
</reference>
<evidence type="ECO:0000256" key="4">
    <source>
        <dbReference type="ARBA" id="ARBA00022741"/>
    </source>
</evidence>
<dbReference type="CDD" id="cd03341">
    <property type="entry name" value="TCP1_theta"/>
    <property type="match status" value="1"/>
</dbReference>